<dbReference type="InterPro" id="IPR029063">
    <property type="entry name" value="SAM-dependent_MTases_sf"/>
</dbReference>
<reference evidence="4 5" key="1">
    <citation type="submission" date="2016-05" db="EMBL/GenBank/DDBJ databases">
        <title>Nuclear genome of Blastocystis sp. subtype 1 NandII.</title>
        <authorList>
            <person name="Gentekaki E."/>
            <person name="Curtis B."/>
            <person name="Stairs C."/>
            <person name="Eme L."/>
            <person name="Herman E."/>
            <person name="Klimes V."/>
            <person name="Arias M.C."/>
            <person name="Elias M."/>
            <person name="Hilliou F."/>
            <person name="Klute M."/>
            <person name="Malik S.-B."/>
            <person name="Pightling A."/>
            <person name="Rachubinski R."/>
            <person name="Salas D."/>
            <person name="Schlacht A."/>
            <person name="Suga H."/>
            <person name="Archibald J."/>
            <person name="Ball S.G."/>
            <person name="Clark G."/>
            <person name="Dacks J."/>
            <person name="Van Der Giezen M."/>
            <person name="Tsaousis A."/>
            <person name="Roger A."/>
        </authorList>
    </citation>
    <scope>NUCLEOTIDE SEQUENCE [LARGE SCALE GENOMIC DNA]</scope>
    <source>
        <strain evidence="5">ATCC 50177 / NandII</strain>
    </source>
</reference>
<protein>
    <submittedName>
        <fullName evidence="4">50S ribosomal protein L17</fullName>
    </submittedName>
</protein>
<dbReference type="GO" id="GO:0043161">
    <property type="term" value="P:proteasome-mediated ubiquitin-dependent protein catabolic process"/>
    <property type="evidence" value="ECO:0007669"/>
    <property type="project" value="TreeGrafter"/>
</dbReference>
<dbReference type="InterPro" id="IPR033464">
    <property type="entry name" value="CSN8_PSD8_EIF3K"/>
</dbReference>
<evidence type="ECO:0000259" key="3">
    <source>
        <dbReference type="PROSITE" id="PS50250"/>
    </source>
</evidence>
<dbReference type="SUPFAM" id="SSF53335">
    <property type="entry name" value="S-adenosyl-L-methionine-dependent methyltransferases"/>
    <property type="match status" value="1"/>
</dbReference>
<dbReference type="Pfam" id="PF13649">
    <property type="entry name" value="Methyltransf_25"/>
    <property type="match status" value="1"/>
</dbReference>
<dbReference type="Gene3D" id="3.40.50.150">
    <property type="entry name" value="Vaccinia Virus protein VP39"/>
    <property type="match status" value="1"/>
</dbReference>
<dbReference type="PANTHER" id="PTHR12387">
    <property type="entry name" value="26S PROTEASOME NON-ATPASE REGULATORY SUBUNIT 8"/>
    <property type="match status" value="1"/>
</dbReference>
<dbReference type="Proteomes" id="UP000078348">
    <property type="component" value="Unassembled WGS sequence"/>
</dbReference>
<evidence type="ECO:0000313" key="4">
    <source>
        <dbReference type="EMBL" id="OAO16016.1"/>
    </source>
</evidence>
<dbReference type="InterPro" id="IPR000717">
    <property type="entry name" value="PCI_dom"/>
</dbReference>
<dbReference type="GO" id="GO:0005829">
    <property type="term" value="C:cytosol"/>
    <property type="evidence" value="ECO:0007669"/>
    <property type="project" value="TreeGrafter"/>
</dbReference>
<keyword evidence="5" id="KW-1185">Reference proteome</keyword>
<dbReference type="Pfam" id="PF10075">
    <property type="entry name" value="CSN8_PSD8_EIF3K"/>
    <property type="match status" value="1"/>
</dbReference>
<dbReference type="GO" id="GO:0005634">
    <property type="term" value="C:nucleus"/>
    <property type="evidence" value="ECO:0007669"/>
    <property type="project" value="TreeGrafter"/>
</dbReference>
<dbReference type="InterPro" id="IPR006746">
    <property type="entry name" value="26S_Psome_Rpn12"/>
</dbReference>
<sequence length="434" mass="50508">ADYRVPDYMEKIYTWCYVKPKNVKMLDRQAVVQTILFGYFQPLANMVCSELKPGQKLLQCGSTYGKLIATVSKKLGPEGTYNCCDIMPIQVASCNRKMSKYPCHGGCILEDAATHHPEEDKQYDAALSFLLLHEVPDDTKRKVIDRIMMSVPVGGKAIFIEYHKPAWYSPWRYMMPIVYWLLEPLAFTVWNHQITELGDPELVKKFKWRKELRFMGLYQKLVGITILTQYSNANEVAQFLERCVEIAVQMMPEELERMIEMYKSLCPQDPDRERQLVVEALHLLYLLVSRDLSSFHAELERISDADMENPLIQFSVHIEGYLTTGRYNKIQEYMQLLPHPLFSYLMAGLVESIRDDIESCIEESYRELSVEDFCRTVNWKGSLEEVLCHIEEAHGNWVVRDGVLVFPRRVTSEKKERMETLGDLIKQINDIETI</sequence>
<dbReference type="PANTHER" id="PTHR12387:SF0">
    <property type="entry name" value="26S PROTEASOME NON-ATPASE REGULATORY SUBUNIT 8"/>
    <property type="match status" value="1"/>
</dbReference>
<feature type="non-terminal residue" evidence="4">
    <location>
        <position position="1"/>
    </location>
</feature>
<dbReference type="STRING" id="478820.A0A196SI81"/>
<dbReference type="InterPro" id="IPR041698">
    <property type="entry name" value="Methyltransf_25"/>
</dbReference>
<organism evidence="4 5">
    <name type="scientific">Blastocystis sp. subtype 1 (strain ATCC 50177 / NandII)</name>
    <dbReference type="NCBI Taxonomy" id="478820"/>
    <lineage>
        <taxon>Eukaryota</taxon>
        <taxon>Sar</taxon>
        <taxon>Stramenopiles</taxon>
        <taxon>Bigyra</taxon>
        <taxon>Opalozoa</taxon>
        <taxon>Opalinata</taxon>
        <taxon>Blastocystidae</taxon>
        <taxon>Blastocystis</taxon>
    </lineage>
</organism>
<dbReference type="AlphaFoldDB" id="A0A196SI81"/>
<comment type="similarity">
    <text evidence="1">Belongs to the proteasome subunit S14 family.</text>
</comment>
<proteinExistence type="inferred from homology"/>
<evidence type="ECO:0000256" key="2">
    <source>
        <dbReference type="ARBA" id="ARBA00022942"/>
    </source>
</evidence>
<accession>A0A196SI81</accession>
<dbReference type="PROSITE" id="PS50250">
    <property type="entry name" value="PCI"/>
    <property type="match status" value="1"/>
</dbReference>
<evidence type="ECO:0000256" key="1">
    <source>
        <dbReference type="ARBA" id="ARBA00009627"/>
    </source>
</evidence>
<gene>
    <name evidence="4" type="ORF">AV274_2256</name>
</gene>
<dbReference type="EMBL" id="LXWW01000105">
    <property type="protein sequence ID" value="OAO16016.1"/>
    <property type="molecule type" value="Genomic_DNA"/>
</dbReference>
<dbReference type="GO" id="GO:0008541">
    <property type="term" value="C:proteasome regulatory particle, lid subcomplex"/>
    <property type="evidence" value="ECO:0007669"/>
    <property type="project" value="TreeGrafter"/>
</dbReference>
<keyword evidence="4" id="KW-0689">Ribosomal protein</keyword>
<dbReference type="NCBIfam" id="NF038261">
    <property type="entry name" value="rhodoquin_RquA"/>
    <property type="match status" value="1"/>
</dbReference>
<dbReference type="GO" id="GO:0005840">
    <property type="term" value="C:ribosome"/>
    <property type="evidence" value="ECO:0007669"/>
    <property type="project" value="UniProtKB-KW"/>
</dbReference>
<dbReference type="Gene3D" id="1.25.40.990">
    <property type="match status" value="1"/>
</dbReference>
<name>A0A196SI81_BLAHN</name>
<comment type="caution">
    <text evidence="4">The sequence shown here is derived from an EMBL/GenBank/DDBJ whole genome shotgun (WGS) entry which is preliminary data.</text>
</comment>
<keyword evidence="4" id="KW-0687">Ribonucleoprotein</keyword>
<evidence type="ECO:0000313" key="5">
    <source>
        <dbReference type="Proteomes" id="UP000078348"/>
    </source>
</evidence>
<keyword evidence="2" id="KW-0647">Proteasome</keyword>
<feature type="domain" description="PCI" evidence="3">
    <location>
        <begin position="247"/>
        <end position="422"/>
    </location>
</feature>